<reference evidence="5 6" key="1">
    <citation type="submission" date="2022-11" db="EMBL/GenBank/DDBJ databases">
        <title>Minimal conservation of predation-associated metabolite biosynthetic gene clusters underscores biosynthetic potential of Myxococcota including descriptions for ten novel species: Archangium lansinium sp. nov., Myxococcus landrumus sp. nov., Nannocystis bai.</title>
        <authorList>
            <person name="Ahearne A."/>
            <person name="Stevens C."/>
            <person name="Dowd S."/>
        </authorList>
    </citation>
    <scope>NUCLEOTIDE SEQUENCE [LARGE SCALE GENOMIC DNA]</scope>
    <source>
        <strain evidence="5 6">NCELM</strain>
    </source>
</reference>
<dbReference type="PIRSF" id="PIRSF001112">
    <property type="entry name" value="Epoxide_hydrolase"/>
    <property type="match status" value="1"/>
</dbReference>
<comment type="similarity">
    <text evidence="1">Belongs to the peptidase S33 family.</text>
</comment>
<evidence type="ECO:0000313" key="5">
    <source>
        <dbReference type="EMBL" id="MDC0666955.1"/>
    </source>
</evidence>
<dbReference type="Proteomes" id="UP001217838">
    <property type="component" value="Unassembled WGS sequence"/>
</dbReference>
<keyword evidence="2" id="KW-0058">Aromatic hydrocarbons catabolism</keyword>
<dbReference type="PRINTS" id="PR00412">
    <property type="entry name" value="EPOXHYDRLASE"/>
</dbReference>
<dbReference type="Gene3D" id="3.40.50.1820">
    <property type="entry name" value="alpha/beta hydrolase"/>
    <property type="match status" value="1"/>
</dbReference>
<accession>A0ABT5AZT6</accession>
<dbReference type="EMBL" id="JAQNDN010000001">
    <property type="protein sequence ID" value="MDC0666955.1"/>
    <property type="molecule type" value="Genomic_DNA"/>
</dbReference>
<sequence length="377" mass="42113">MQSTTSFTVTIPETQLVDLRERLAMTRFPSELPDVGWERGAPLAVIRELCDHWQHRFDWRKVEAELNRHPQFIGEIDGQSIHFIHARSRHPNARPLLLIHGWPGSVLEYTHLIDALTDPVAHGGRVEDAFHVVLPSVPGFGFSGPTREKGWSPERVARAFVDLMVSLGYERFGVHGNDFGSIAAREIALAAPERLIGAHVTQFFAFPSGDPAEFAALGPADHARLAELELFGQRDGYNQIMGKRPQALAYALNDSPVGLLAWNLDLLTSFGDRPHQLTPEQILAGVTLYWLTGTSGSAAAIYFEAGRAGTWEKPDRTTAPMGISVFRHDFRSIRTFAERYHERIVFWAEHDEGGHFASLEVPARLLADVRAFFAPLR</sequence>
<dbReference type="InterPro" id="IPR010497">
    <property type="entry name" value="Epoxide_hydro_N"/>
</dbReference>
<dbReference type="InterPro" id="IPR029058">
    <property type="entry name" value="AB_hydrolase_fold"/>
</dbReference>
<dbReference type="InterPro" id="IPR016292">
    <property type="entry name" value="Epoxide_hydrolase"/>
</dbReference>
<dbReference type="PANTHER" id="PTHR21661:SF35">
    <property type="entry name" value="EPOXIDE HYDROLASE"/>
    <property type="match status" value="1"/>
</dbReference>
<dbReference type="GO" id="GO:0016787">
    <property type="term" value="F:hydrolase activity"/>
    <property type="evidence" value="ECO:0007669"/>
    <property type="project" value="UniProtKB-KW"/>
</dbReference>
<gene>
    <name evidence="5" type="ORF">POL58_04370</name>
</gene>
<dbReference type="PANTHER" id="PTHR21661">
    <property type="entry name" value="EPOXIDE HYDROLASE 1-RELATED"/>
    <property type="match status" value="1"/>
</dbReference>
<comment type="caution">
    <text evidence="5">The sequence shown here is derived from an EMBL/GenBank/DDBJ whole genome shotgun (WGS) entry which is preliminary data.</text>
</comment>
<dbReference type="InterPro" id="IPR000639">
    <property type="entry name" value="Epox_hydrolase-like"/>
</dbReference>
<evidence type="ECO:0000313" key="6">
    <source>
        <dbReference type="Proteomes" id="UP001217838"/>
    </source>
</evidence>
<evidence type="ECO:0000256" key="3">
    <source>
        <dbReference type="ARBA" id="ARBA00022801"/>
    </source>
</evidence>
<keyword evidence="6" id="KW-1185">Reference proteome</keyword>
<dbReference type="Pfam" id="PF06441">
    <property type="entry name" value="EHN"/>
    <property type="match status" value="1"/>
</dbReference>
<evidence type="ECO:0000256" key="2">
    <source>
        <dbReference type="ARBA" id="ARBA00022797"/>
    </source>
</evidence>
<proteinExistence type="inferred from homology"/>
<evidence type="ECO:0000256" key="1">
    <source>
        <dbReference type="ARBA" id="ARBA00010088"/>
    </source>
</evidence>
<dbReference type="SUPFAM" id="SSF53474">
    <property type="entry name" value="alpha/beta-Hydrolases"/>
    <property type="match status" value="1"/>
</dbReference>
<organism evidence="5 6">
    <name type="scientific">Nannocystis radixulma</name>
    <dbReference type="NCBI Taxonomy" id="2995305"/>
    <lineage>
        <taxon>Bacteria</taxon>
        <taxon>Pseudomonadati</taxon>
        <taxon>Myxococcota</taxon>
        <taxon>Polyangia</taxon>
        <taxon>Nannocystales</taxon>
        <taxon>Nannocystaceae</taxon>
        <taxon>Nannocystis</taxon>
    </lineage>
</organism>
<dbReference type="RefSeq" id="WP_271994728.1">
    <property type="nucleotide sequence ID" value="NZ_JAQNDN010000001.1"/>
</dbReference>
<keyword evidence="3 5" id="KW-0378">Hydrolase</keyword>
<protein>
    <submittedName>
        <fullName evidence="5">Epoxide hydrolase</fullName>
    </submittedName>
</protein>
<feature type="domain" description="Epoxide hydrolase N-terminal" evidence="4">
    <location>
        <begin position="5"/>
        <end position="109"/>
    </location>
</feature>
<evidence type="ECO:0000259" key="4">
    <source>
        <dbReference type="Pfam" id="PF06441"/>
    </source>
</evidence>
<name>A0ABT5AZT6_9BACT</name>